<dbReference type="STRING" id="1188229.GlitD10_0543"/>
<keyword evidence="1" id="KW-0328">Glycosyltransferase</keyword>
<dbReference type="PANTHER" id="PTHR34136:SF1">
    <property type="entry name" value="UDP-N-ACETYL-D-MANNOSAMINURONIC ACID TRANSFERASE"/>
    <property type="match status" value="1"/>
</dbReference>
<dbReference type="Pfam" id="PF03808">
    <property type="entry name" value="Glyco_tran_WecG"/>
    <property type="match status" value="1"/>
</dbReference>
<evidence type="ECO:0000256" key="1">
    <source>
        <dbReference type="ARBA" id="ARBA00022676"/>
    </source>
</evidence>
<evidence type="ECO:0000256" key="2">
    <source>
        <dbReference type="ARBA" id="ARBA00022679"/>
    </source>
</evidence>
<proteinExistence type="predicted"/>
<organism evidence="3 4">
    <name type="scientific">Gloeomargarita lithophora Alchichica-D10</name>
    <dbReference type="NCBI Taxonomy" id="1188229"/>
    <lineage>
        <taxon>Bacteria</taxon>
        <taxon>Bacillati</taxon>
        <taxon>Cyanobacteriota</taxon>
        <taxon>Cyanophyceae</taxon>
        <taxon>Gloeomargaritales</taxon>
        <taxon>Gloeomargaritaceae</taxon>
        <taxon>Gloeomargarita</taxon>
    </lineage>
</organism>
<sequence length="244" mass="27653">MLIPPSVLTIQGLPIHLLADYAQWLRERVEQGQGTQVVTLNAEMVMQAAQNPSLKAVIQQAELVVPDGVGVTWYLKLRRRGTYHAPGIDLVSQVLAHLQGKAVFFLGGAPEVGERAAQYWRQRNPNLVMAGVRHGYFSPAEEAEIVAQLQRQQPRLILVALGVPRQEIWIQKHRHICPQSVWVGVGGSLDIWAGVKVRAPLWMRRLYLEWAFRLYQEPWRWRRMLALPQFAGRVLLPALWGGGE</sequence>
<keyword evidence="2 3" id="KW-0808">Transferase</keyword>
<dbReference type="PANTHER" id="PTHR34136">
    <property type="match status" value="1"/>
</dbReference>
<accession>A0A1J0AAC5</accession>
<dbReference type="NCBIfam" id="TIGR00696">
    <property type="entry name" value="wecG_tagA_cpsF"/>
    <property type="match status" value="1"/>
</dbReference>
<dbReference type="Proteomes" id="UP000180235">
    <property type="component" value="Chromosome"/>
</dbReference>
<keyword evidence="4" id="KW-1185">Reference proteome</keyword>
<dbReference type="InterPro" id="IPR004629">
    <property type="entry name" value="WecG_TagA_CpsF"/>
</dbReference>
<reference evidence="3 4" key="1">
    <citation type="submission" date="2016-10" db="EMBL/GenBank/DDBJ databases">
        <title>Description of Gloeomargarita lithophora gen. nov., sp. nov., a thylakoid-bearing basal-branching cyanobacterium with intracellular carbonates, and proposal for Gloeomargaritales ord. nov.</title>
        <authorList>
            <person name="Moreira D."/>
            <person name="Tavera R."/>
            <person name="Benzerara K."/>
            <person name="Skouri-Panet F."/>
            <person name="Couradeau E."/>
            <person name="Gerard E."/>
            <person name="Loussert C."/>
            <person name="Novelo E."/>
            <person name="Zivanovic Y."/>
            <person name="Lopez-Garcia P."/>
        </authorList>
    </citation>
    <scope>NUCLEOTIDE SEQUENCE [LARGE SCALE GENOMIC DNA]</scope>
    <source>
        <strain evidence="3 4">D10</strain>
    </source>
</reference>
<dbReference type="KEGG" id="glt:GlitD10_0543"/>
<dbReference type="AlphaFoldDB" id="A0A1J0AAC5"/>
<dbReference type="EMBL" id="CP017675">
    <property type="protein sequence ID" value="APB32857.1"/>
    <property type="molecule type" value="Genomic_DNA"/>
</dbReference>
<protein>
    <submittedName>
        <fullName evidence="3">Glycosyl transferase, WecB/TagA/CpsF family</fullName>
    </submittedName>
</protein>
<dbReference type="GO" id="GO:0016758">
    <property type="term" value="F:hexosyltransferase activity"/>
    <property type="evidence" value="ECO:0007669"/>
    <property type="project" value="TreeGrafter"/>
</dbReference>
<evidence type="ECO:0000313" key="4">
    <source>
        <dbReference type="Proteomes" id="UP000180235"/>
    </source>
</evidence>
<dbReference type="OrthoDB" id="9771846at2"/>
<evidence type="ECO:0000313" key="3">
    <source>
        <dbReference type="EMBL" id="APB32857.1"/>
    </source>
</evidence>
<gene>
    <name evidence="3" type="primary">rffM</name>
    <name evidence="3" type="ORF">GlitD10_0543</name>
</gene>
<dbReference type="RefSeq" id="WP_071453535.1">
    <property type="nucleotide sequence ID" value="NZ_CP017675.1"/>
</dbReference>
<name>A0A1J0AAC5_9CYAN</name>
<dbReference type="CDD" id="cd06533">
    <property type="entry name" value="Glyco_transf_WecG_TagA"/>
    <property type="match status" value="1"/>
</dbReference>